<evidence type="ECO:0000259" key="3">
    <source>
        <dbReference type="Pfam" id="PF02954"/>
    </source>
</evidence>
<dbReference type="Gene3D" id="1.10.10.60">
    <property type="entry name" value="Homeodomain-like"/>
    <property type="match status" value="1"/>
</dbReference>
<feature type="compositionally biased region" description="Polar residues" evidence="2">
    <location>
        <begin position="1"/>
        <end position="12"/>
    </location>
</feature>
<dbReference type="Proteomes" id="UP000318288">
    <property type="component" value="Unassembled WGS sequence"/>
</dbReference>
<organism evidence="4 5">
    <name type="scientific">Rubripirellula tenax</name>
    <dbReference type="NCBI Taxonomy" id="2528015"/>
    <lineage>
        <taxon>Bacteria</taxon>
        <taxon>Pseudomonadati</taxon>
        <taxon>Planctomycetota</taxon>
        <taxon>Planctomycetia</taxon>
        <taxon>Pirellulales</taxon>
        <taxon>Pirellulaceae</taxon>
        <taxon>Rubripirellula</taxon>
    </lineage>
</organism>
<dbReference type="PROSITE" id="PS00690">
    <property type="entry name" value="DEAH_ATP_HELICASE"/>
    <property type="match status" value="1"/>
</dbReference>
<dbReference type="EMBL" id="SJPW01000002">
    <property type="protein sequence ID" value="TWU59158.1"/>
    <property type="molecule type" value="Genomic_DNA"/>
</dbReference>
<dbReference type="GO" id="GO:0016787">
    <property type="term" value="F:hydrolase activity"/>
    <property type="evidence" value="ECO:0007669"/>
    <property type="project" value="UniProtKB-KW"/>
</dbReference>
<dbReference type="Pfam" id="PF02954">
    <property type="entry name" value="HTH_8"/>
    <property type="match status" value="1"/>
</dbReference>
<evidence type="ECO:0000256" key="1">
    <source>
        <dbReference type="ARBA" id="ARBA00022801"/>
    </source>
</evidence>
<feature type="region of interest" description="Disordered" evidence="2">
    <location>
        <begin position="1"/>
        <end position="33"/>
    </location>
</feature>
<dbReference type="AlphaFoldDB" id="A0A5C6FCH7"/>
<dbReference type="InterPro" id="IPR002197">
    <property type="entry name" value="HTH_Fis"/>
</dbReference>
<evidence type="ECO:0000256" key="2">
    <source>
        <dbReference type="SAM" id="MobiDB-lite"/>
    </source>
</evidence>
<protein>
    <submittedName>
        <fullName evidence="4">DNA-binding protein Fis</fullName>
    </submittedName>
</protein>
<comment type="caution">
    <text evidence="4">The sequence shown here is derived from an EMBL/GenBank/DDBJ whole genome shotgun (WGS) entry which is preliminary data.</text>
</comment>
<reference evidence="4 5" key="1">
    <citation type="submission" date="2019-02" db="EMBL/GenBank/DDBJ databases">
        <title>Deep-cultivation of Planctomycetes and their phenomic and genomic characterization uncovers novel biology.</title>
        <authorList>
            <person name="Wiegand S."/>
            <person name="Jogler M."/>
            <person name="Boedeker C."/>
            <person name="Pinto D."/>
            <person name="Vollmers J."/>
            <person name="Rivas-Marin E."/>
            <person name="Kohn T."/>
            <person name="Peeters S.H."/>
            <person name="Heuer A."/>
            <person name="Rast P."/>
            <person name="Oberbeckmann S."/>
            <person name="Bunk B."/>
            <person name="Jeske O."/>
            <person name="Meyerdierks A."/>
            <person name="Storesund J.E."/>
            <person name="Kallscheuer N."/>
            <person name="Luecker S."/>
            <person name="Lage O.M."/>
            <person name="Pohl T."/>
            <person name="Merkel B.J."/>
            <person name="Hornburger P."/>
            <person name="Mueller R.-W."/>
            <person name="Bruemmer F."/>
            <person name="Labrenz M."/>
            <person name="Spormann A.M."/>
            <person name="Op Den Camp H."/>
            <person name="Overmann J."/>
            <person name="Amann R."/>
            <person name="Jetten M.S.M."/>
            <person name="Mascher T."/>
            <person name="Medema M.H."/>
            <person name="Devos D.P."/>
            <person name="Kaster A.-K."/>
            <person name="Ovreas L."/>
            <person name="Rohde M."/>
            <person name="Galperin M.Y."/>
            <person name="Jogler C."/>
        </authorList>
    </citation>
    <scope>NUCLEOTIDE SEQUENCE [LARGE SCALE GENOMIC DNA]</scope>
    <source>
        <strain evidence="4 5">Poly51</strain>
    </source>
</reference>
<keyword evidence="5" id="KW-1185">Reference proteome</keyword>
<feature type="domain" description="DNA binding HTH" evidence="3">
    <location>
        <begin position="57"/>
        <end position="95"/>
    </location>
</feature>
<keyword evidence="1" id="KW-0378">Hydrolase</keyword>
<dbReference type="SUPFAM" id="SSF46689">
    <property type="entry name" value="Homeodomain-like"/>
    <property type="match status" value="1"/>
</dbReference>
<evidence type="ECO:0000313" key="5">
    <source>
        <dbReference type="Proteomes" id="UP000318288"/>
    </source>
</evidence>
<dbReference type="RefSeq" id="WP_186775434.1">
    <property type="nucleotide sequence ID" value="NZ_SJPW01000002.1"/>
</dbReference>
<gene>
    <name evidence="4" type="ORF">Poly51_19440</name>
</gene>
<accession>A0A5C6FCH7</accession>
<sequence length="97" mass="10950">MQPPNDVSQSSSAKKERNPSSQTPESSERAPWETALIQEIQQLLNDDSEIILDEIHERVDRVLFDHVLTECGGNISEASKRLGISRPTLRNRVRQLG</sequence>
<keyword evidence="4" id="KW-0238">DNA-binding</keyword>
<name>A0A5C6FCH7_9BACT</name>
<evidence type="ECO:0000313" key="4">
    <source>
        <dbReference type="EMBL" id="TWU59158.1"/>
    </source>
</evidence>
<proteinExistence type="predicted"/>
<dbReference type="GO" id="GO:0043565">
    <property type="term" value="F:sequence-specific DNA binding"/>
    <property type="evidence" value="ECO:0007669"/>
    <property type="project" value="InterPro"/>
</dbReference>
<dbReference type="PRINTS" id="PR01590">
    <property type="entry name" value="HTHFIS"/>
</dbReference>
<dbReference type="InterPro" id="IPR002464">
    <property type="entry name" value="DNA/RNA_helicase_DEAH_CS"/>
</dbReference>
<dbReference type="InterPro" id="IPR009057">
    <property type="entry name" value="Homeodomain-like_sf"/>
</dbReference>